<evidence type="ECO:0000259" key="3">
    <source>
        <dbReference type="Pfam" id="PF17678"/>
    </source>
</evidence>
<gene>
    <name evidence="4" type="ORF">B1R32_11176</name>
</gene>
<accession>A0A2S8SRV2</accession>
<dbReference type="GO" id="GO:0030246">
    <property type="term" value="F:carbohydrate binding"/>
    <property type="evidence" value="ECO:0007669"/>
    <property type="project" value="InterPro"/>
</dbReference>
<evidence type="ECO:0000259" key="1">
    <source>
        <dbReference type="Pfam" id="PF07971"/>
    </source>
</evidence>
<dbReference type="InterPro" id="IPR008928">
    <property type="entry name" value="6-hairpin_glycosidase_sf"/>
</dbReference>
<dbReference type="Gene3D" id="1.20.1050.60">
    <property type="entry name" value="alpha-1,2-mannosidase"/>
    <property type="match status" value="1"/>
</dbReference>
<dbReference type="GO" id="GO:0005975">
    <property type="term" value="P:carbohydrate metabolic process"/>
    <property type="evidence" value="ECO:0007669"/>
    <property type="project" value="InterPro"/>
</dbReference>
<dbReference type="InterPro" id="IPR005887">
    <property type="entry name" value="GH92_a_mannosidase_put"/>
</dbReference>
<dbReference type="InterPro" id="IPR014718">
    <property type="entry name" value="GH-type_carb-bd"/>
</dbReference>
<dbReference type="GO" id="GO:0000224">
    <property type="term" value="F:peptide-N4-(N-acetyl-beta-glucosaminyl)asparagine amidase activity"/>
    <property type="evidence" value="ECO:0007669"/>
    <property type="project" value="TreeGrafter"/>
</dbReference>
<dbReference type="EMBL" id="NIGF01000011">
    <property type="protein sequence ID" value="PQV63515.1"/>
    <property type="molecule type" value="Genomic_DNA"/>
</dbReference>
<protein>
    <submittedName>
        <fullName evidence="4">Alpha-1,2-mannosidase, putative</fullName>
    </submittedName>
</protein>
<dbReference type="PANTHER" id="PTHR12143:SF39">
    <property type="entry name" value="SECRETED PROTEIN"/>
    <property type="match status" value="1"/>
</dbReference>
<dbReference type="Pfam" id="PF11721">
    <property type="entry name" value="Malectin"/>
    <property type="match status" value="1"/>
</dbReference>
<evidence type="ECO:0000313" key="4">
    <source>
        <dbReference type="EMBL" id="PQV63515.1"/>
    </source>
</evidence>
<dbReference type="Pfam" id="PF17678">
    <property type="entry name" value="Glyco_hydro_92N"/>
    <property type="match status" value="1"/>
</dbReference>
<dbReference type="InterPro" id="IPR041371">
    <property type="entry name" value="GH92_N"/>
</dbReference>
<proteinExistence type="predicted"/>
<dbReference type="Gene3D" id="3.30.2080.10">
    <property type="entry name" value="GH92 mannosidase domain"/>
    <property type="match status" value="1"/>
</dbReference>
<dbReference type="FunFam" id="1.20.1050.60:FF:000001">
    <property type="entry name" value="Putative alpha-1,2-mannosidase"/>
    <property type="match status" value="1"/>
</dbReference>
<dbReference type="AlphaFoldDB" id="A0A2S8SRV2"/>
<dbReference type="InterPro" id="IPR012939">
    <property type="entry name" value="Glyco_hydro_92"/>
</dbReference>
<evidence type="ECO:0000259" key="2">
    <source>
        <dbReference type="Pfam" id="PF11721"/>
    </source>
</evidence>
<dbReference type="Gene3D" id="2.60.120.430">
    <property type="entry name" value="Galactose-binding lectin"/>
    <property type="match status" value="1"/>
</dbReference>
<reference evidence="4 5" key="1">
    <citation type="journal article" date="2018" name="Syst. Appl. Microbiol.">
        <title>Abditibacterium utsteinense sp. nov., the first cultivated member of candidate phylum FBP, isolated from ice-free Antarctic soil samples.</title>
        <authorList>
            <person name="Tahon G."/>
            <person name="Tytgat B."/>
            <person name="Lebbe L."/>
            <person name="Carlier A."/>
            <person name="Willems A."/>
        </authorList>
    </citation>
    <scope>NUCLEOTIDE SEQUENCE [LARGE SCALE GENOMIC DNA]</scope>
    <source>
        <strain evidence="4 5">LMG 29911</strain>
    </source>
</reference>
<feature type="domain" description="Malectin" evidence="2">
    <location>
        <begin position="793"/>
        <end position="878"/>
    </location>
</feature>
<dbReference type="InterPro" id="IPR050883">
    <property type="entry name" value="PNGase"/>
</dbReference>
<dbReference type="InParanoid" id="A0A2S8SRV2"/>
<dbReference type="SUPFAM" id="SSF48208">
    <property type="entry name" value="Six-hairpin glycosidases"/>
    <property type="match status" value="1"/>
</dbReference>
<sequence>MQSKMPVLSGPVSYVNPLVGTAEHGHTYPGATVPFGLVQLSPDTPLQGWDGSSGYHYSDSVIRGFSHTHLMGTGVGGLGDILLMPTVGEGSVEESAYSSPFSHTQEVASPGYYRVFLQKPGVTAELSATARAGIHRYTFPASNDAHIVLDLQHGVGNSVFESSMRIENSTTISGTRISDGWGGRRAAYFVMQFSKPFDSSVIEQDQVRLGEGATQASGKSVKSFVSFKTTDGETILVRVGISGTSVEGARRNLSAEIPNFDFDAVHTAGVQQWNDLLGRIQIESKDPKIRRTFATNYYQSCLAPVLFNDADGTYRGLDKQNHPGAGFQNYTTFSLWDTFRAQHPLLTVVQPERVPDMVNSMLAHYKERGAQEMPVWPLWGNETGTMIGYHSAPVIADAFLKGFKGFDAETAYQDLRATALNPRNGQDEFGQSGYIFSSSAGSKQSVSRSLEFAYDDWCIAQMAQKLGHTEDAQMFLKRSANYRNLFDSTVGFMRGRLADGTWRRPFNPKQLVWADYTEANAWQYSWTAMQDSPGLVKIMGGDAPFINKLETLFNEKSDVISNIPDITGLIGQYAHGNEPVHHVAYLYNYAGAPWRTQARVRQVMDTLYNDTPAGDPGNNDCGQMSAWYVWSAMGFYPVNPVGGIYVLGSPSVDKATIRLNPIGIKAGAKERTFTMIAANNSPKNVYIQSASLNGKPLQNSYLTHSQLMAGGVLRLQMGIKPNLNWGKALSTRPPSGMPANFQYAALPTPSLPNVPIILKLPIRVIAGSEDATGGFVPDFNMEDGSTNGNTTPVDVSAPNAGPEAIYQSERYGSDFSYRFPVPKTGRYTVRLHFAEIFGAQANERVENIDINGTRVLENFSVAAEAGQNKAVVKEFTDIAPNAQGEIVVRIAAAPGSADKNAKISGIEILAP</sequence>
<feature type="domain" description="Glycosyl hydrolase family 92" evidence="1">
    <location>
        <begin position="248"/>
        <end position="718"/>
    </location>
</feature>
<keyword evidence="5" id="KW-1185">Reference proteome</keyword>
<comment type="caution">
    <text evidence="4">The sequence shown here is derived from an EMBL/GenBank/DDBJ whole genome shotgun (WGS) entry which is preliminary data.</text>
</comment>
<dbReference type="GO" id="GO:0005829">
    <property type="term" value="C:cytosol"/>
    <property type="evidence" value="ECO:0007669"/>
    <property type="project" value="TreeGrafter"/>
</dbReference>
<organism evidence="4 5">
    <name type="scientific">Abditibacterium utsteinense</name>
    <dbReference type="NCBI Taxonomy" id="1960156"/>
    <lineage>
        <taxon>Bacteria</taxon>
        <taxon>Pseudomonadati</taxon>
        <taxon>Abditibacteriota</taxon>
        <taxon>Abditibacteriia</taxon>
        <taxon>Abditibacteriales</taxon>
        <taxon>Abditibacteriaceae</taxon>
        <taxon>Abditibacterium</taxon>
    </lineage>
</organism>
<dbReference type="Gene3D" id="2.70.98.10">
    <property type="match status" value="1"/>
</dbReference>
<dbReference type="Proteomes" id="UP000237684">
    <property type="component" value="Unassembled WGS sequence"/>
</dbReference>
<name>A0A2S8SRV2_9BACT</name>
<dbReference type="InterPro" id="IPR021720">
    <property type="entry name" value="Malectin_dom"/>
</dbReference>
<dbReference type="Gene3D" id="1.20.1610.10">
    <property type="entry name" value="alpha-1,2-mannosidases domains"/>
    <property type="match status" value="1"/>
</dbReference>
<feature type="domain" description="Glycosyl hydrolase family 92 N-terminal" evidence="3">
    <location>
        <begin position="14"/>
        <end position="242"/>
    </location>
</feature>
<dbReference type="PANTHER" id="PTHR12143">
    <property type="entry name" value="PEPTIDE N-GLYCANASE PNGASE -RELATED"/>
    <property type="match status" value="1"/>
</dbReference>
<dbReference type="GO" id="GO:0006516">
    <property type="term" value="P:glycoprotein catabolic process"/>
    <property type="evidence" value="ECO:0007669"/>
    <property type="project" value="TreeGrafter"/>
</dbReference>
<evidence type="ECO:0000313" key="5">
    <source>
        <dbReference type="Proteomes" id="UP000237684"/>
    </source>
</evidence>
<dbReference type="NCBIfam" id="TIGR01180">
    <property type="entry name" value="aman2_put"/>
    <property type="match status" value="1"/>
</dbReference>
<dbReference type="Pfam" id="PF07971">
    <property type="entry name" value="Glyco_hydro_92"/>
    <property type="match status" value="1"/>
</dbReference>
<dbReference type="FunFam" id="3.30.2080.10:FF:000001">
    <property type="entry name" value="Alpha-1,2-mannosidase subfamily"/>
    <property type="match status" value="1"/>
</dbReference>